<dbReference type="InterPro" id="IPR025187">
    <property type="entry name" value="DUF4112"/>
</dbReference>
<sequence>MAQPHPPPRPKIVLSESQHLILKRLRRISRVLDNAVGIPGTRYRVGIDPLLGLLPGGGDVVGSALSGYILYEASRLGVPRETLGRMAFNIIVDTLVGTVPAFGDLFDVAWKANAMNLELLESHLEAPKVSAKADKWFVVLLLVGIAIVVFAAGAFTLWMLQLLWRLLSGNL</sequence>
<comment type="caution">
    <text evidence="2">The sequence shown here is derived from an EMBL/GenBank/DDBJ whole genome shotgun (WGS) entry which is preliminary data.</text>
</comment>
<keyword evidence="1" id="KW-0812">Transmembrane</keyword>
<protein>
    <recommendedName>
        <fullName evidence="3">DUF4112 domain-containing protein</fullName>
    </recommendedName>
</protein>
<keyword evidence="1" id="KW-0472">Membrane</keyword>
<keyword evidence="1" id="KW-1133">Transmembrane helix</keyword>
<proteinExistence type="predicted"/>
<accession>A0A1E5QJE3</accession>
<dbReference type="EMBL" id="MJGC01000066">
    <property type="protein sequence ID" value="OEJ74463.1"/>
    <property type="molecule type" value="Genomic_DNA"/>
</dbReference>
<dbReference type="AlphaFoldDB" id="A0A1E5QJE3"/>
<dbReference type="RefSeq" id="WP_069967961.1">
    <property type="nucleotide sequence ID" value="NZ_CM124774.1"/>
</dbReference>
<dbReference type="OrthoDB" id="513552at2"/>
<dbReference type="STRING" id="1781255.BH720_14675"/>
<evidence type="ECO:0008006" key="3">
    <source>
        <dbReference type="Google" id="ProtNLM"/>
    </source>
</evidence>
<dbReference type="PANTHER" id="PTHR35519">
    <property type="entry name" value="MEMBRANE PROTEINS"/>
    <property type="match status" value="1"/>
</dbReference>
<name>A0A1E5QJE3_9CYAN</name>
<dbReference type="PANTHER" id="PTHR35519:SF2">
    <property type="entry name" value="PH DOMAIN PROTEIN"/>
    <property type="match status" value="1"/>
</dbReference>
<gene>
    <name evidence="2" type="ORF">BH720_14675</name>
</gene>
<reference evidence="2" key="1">
    <citation type="submission" date="2016-09" db="EMBL/GenBank/DDBJ databases">
        <title>Draft genome of thermotolerant cyanobacterium Desertifilum sp. strain IPPAS B-1220.</title>
        <authorList>
            <person name="Sinetova M.A."/>
            <person name="Bolakhan K."/>
            <person name="Zayadan B.K."/>
            <person name="Mironov K.S."/>
            <person name="Ustinova V."/>
            <person name="Kupriyanova E.V."/>
            <person name="Sidorov R.A."/>
            <person name="Skrypnik A.N."/>
            <person name="Gogoleva N.E."/>
            <person name="Gogolev Y.V."/>
            <person name="Los D.A."/>
        </authorList>
    </citation>
    <scope>NUCLEOTIDE SEQUENCE [LARGE SCALE GENOMIC DNA]</scope>
    <source>
        <strain evidence="2">IPPAS B-1220</strain>
    </source>
</reference>
<feature type="transmembrane region" description="Helical" evidence="1">
    <location>
        <begin position="136"/>
        <end position="160"/>
    </location>
</feature>
<evidence type="ECO:0000313" key="2">
    <source>
        <dbReference type="EMBL" id="OEJ74463.1"/>
    </source>
</evidence>
<dbReference type="Pfam" id="PF13430">
    <property type="entry name" value="DUF4112"/>
    <property type="match status" value="1"/>
</dbReference>
<evidence type="ECO:0000256" key="1">
    <source>
        <dbReference type="SAM" id="Phobius"/>
    </source>
</evidence>
<organism evidence="2">
    <name type="scientific">Desertifilum tharense IPPAS B-1220</name>
    <dbReference type="NCBI Taxonomy" id="1781255"/>
    <lineage>
        <taxon>Bacteria</taxon>
        <taxon>Bacillati</taxon>
        <taxon>Cyanobacteriota</taxon>
        <taxon>Cyanophyceae</taxon>
        <taxon>Desertifilales</taxon>
        <taxon>Desertifilaceae</taxon>
        <taxon>Desertifilum</taxon>
    </lineage>
</organism>